<comment type="similarity">
    <text evidence="11 12">Belongs to the 5'-3' exonuclease family.</text>
</comment>
<dbReference type="FunFam" id="3.40.50.12390:FF:000005">
    <property type="entry name" value="5'-3' exoribonuclease 2"/>
    <property type="match status" value="1"/>
</dbReference>
<keyword evidence="4" id="KW-0507">mRNA processing</keyword>
<dbReference type="GO" id="GO:0006364">
    <property type="term" value="P:rRNA processing"/>
    <property type="evidence" value="ECO:0007669"/>
    <property type="project" value="UniProtKB-KW"/>
</dbReference>
<dbReference type="Proteomes" id="UP001152888">
    <property type="component" value="Unassembled WGS sequence"/>
</dbReference>
<comment type="caution">
    <text evidence="19">The sequence shown here is derived from an EMBL/GenBank/DDBJ whole genome shotgun (WGS) entry which is preliminary data.</text>
</comment>
<protein>
    <recommendedName>
        <fullName evidence="12">5'-3' exoribonuclease 1</fullName>
        <ecNumber evidence="12">3.1.13.-</ecNumber>
    </recommendedName>
</protein>
<organism evidence="19 20">
    <name type="scientific">Acanthoscelides obtectus</name>
    <name type="common">Bean weevil</name>
    <name type="synonym">Bruchus obtectus</name>
    <dbReference type="NCBI Taxonomy" id="200917"/>
    <lineage>
        <taxon>Eukaryota</taxon>
        <taxon>Metazoa</taxon>
        <taxon>Ecdysozoa</taxon>
        <taxon>Arthropoda</taxon>
        <taxon>Hexapoda</taxon>
        <taxon>Insecta</taxon>
        <taxon>Pterygota</taxon>
        <taxon>Neoptera</taxon>
        <taxon>Endopterygota</taxon>
        <taxon>Coleoptera</taxon>
        <taxon>Polyphaga</taxon>
        <taxon>Cucujiformia</taxon>
        <taxon>Chrysomeloidea</taxon>
        <taxon>Chrysomelidae</taxon>
        <taxon>Bruchinae</taxon>
        <taxon>Bruchini</taxon>
        <taxon>Acanthoscelides</taxon>
    </lineage>
</organism>
<dbReference type="Pfam" id="PF18332">
    <property type="entry name" value="XRN1_D1"/>
    <property type="match status" value="1"/>
</dbReference>
<dbReference type="Gene3D" id="2.170.260.40">
    <property type="match status" value="1"/>
</dbReference>
<evidence type="ECO:0000259" key="18">
    <source>
        <dbReference type="Pfam" id="PF18334"/>
    </source>
</evidence>
<dbReference type="CDD" id="cd18673">
    <property type="entry name" value="PIN_XRN1-2-like"/>
    <property type="match status" value="1"/>
</dbReference>
<sequence>MGVPKFFRYISERYPCLSELVREYQIPEFDNLYLDMNGIIHMCSHPDDGNPHFRITEEKIIKDIFHYIEVLFRMIRPQKLFFMAIDGVAPRAKMNQQRGRRFRSAKDAEKQTNQAIQRGETLPEEARFDSNCITPGTVFMARLHEQLKYLVVDKISNDPLWQQCTIILSGHETPGEGEHKIMDYIRYMRSQPGYDPNTRHCLYGLDADLIMLGLCTHEPHFSLLREEVKFGKKSKRTSVPEETTFFLLHLSLMREYLELEFMPLKDKLKGFEFDLEKIIDDWVLMGFLVGNDFIPHLPNMHIANGALPILYKAYIDTLPQLDGYINEAGTLNLTRFEKFMKSLSAIDFENFEEIRDDLLYMETKMGRKICAHSKVSTRQLEEWESQEPIDQTLMGSLEPEKQPRDSGLAALIKNTDDLLLESEEEDDHEEISDEDDAFNNYKMEYYKNKLEYDKVTPEVMRDQAEGYVRAIQWNLNYYYNGCCSWSWYYPHHYAPYISDIKGFSNQKIEFDMGKPFMPFEQLLAVLPSACKELLPKAYHGLMTEDHSIIKKYYPEEFETDLNGKKQDWEAVVLVPFIDEKLLLEAMKSCNEMLTDEELKRNSHGPMLIYKHTNIDKGPYIAPEYFPPIPHNYTDVKTMRYTDVLLPKEKIVKGLYPEVKLDVYYPGFPTMKHLKYKGELRKAKVKVFEQPSRSENMIITIIPDDDLIGDYIPVDLLGSNVFVGWPHMVEARVVAISNSRRKYVSRGGEQYNVEEKAQPQVGLFCQEIAGATEIYQRRLGIDVGDTKVLVQVQVLIGRKYMFTPNGRLTLEKQFAQNTSEYPLQTVVFNIPHYDSGMSTFRDVEQVFPVDSICFTITNPYYGSYGVIQDSSLCARSGRIKMCVSVLEEPDLAAIRDMHLKSVRNYKTLHNVSSQLSMSHIVFTRITGSIFLSVPNDSGGFQNVNIALDLKLNKKNKETPGYTRKIGATWCYTDKVAELVREYCEQFPEVMHYLSKDPNFGDIRPEEVFGPDYSERLQSLLKWLKSSPAQTVEKQTCGSLFVESEVVAELEKLVDHHKTSTSKKVTMQIKPSFLYKPEVQNGTLPPDPKCETRILDRIVNVRSGFSVPFALKGTVIGIKNSPTGNDRDVMYDVLFDKPFKDGMKFDSCTSERGYRIPKTAFLNISYGQRLMIEKTGRTDDIIAKAEASYHPHYNPNRQQQPADGSIVNTFQQPQQPSWIPPQLQPLVQQQARPPNPVVQPGGSAFAHFRNEPPTQNHKQFQSEGQGQQPQLYRPPQRQEFYRPTMGEPATATYQQPRNHALRPNDVYRPPRERQQQQQQGFQKYDITFMPSFMDKNTSQSIDETFASAVQSTSKRSENRGTELVEPKRGQTIDTDFLKTILKIGESNNKQSIPPKETKSVEKKKNESNATPGFSFDMLSQVANAPASTRLVTYYQSNGLDMPRYQYFSAGNNLIKAQITLNDEHFVGKPAKTKDQASDEVANVVLKHLMSKVS</sequence>
<feature type="domain" description="Exoribonuclease Xrn1 D2/D3" evidence="18">
    <location>
        <begin position="842"/>
        <end position="1063"/>
    </location>
</feature>
<keyword evidence="20" id="KW-1185">Reference proteome</keyword>
<evidence type="ECO:0000256" key="5">
    <source>
        <dbReference type="ARBA" id="ARBA00022722"/>
    </source>
</evidence>
<dbReference type="Pfam" id="PF03159">
    <property type="entry name" value="XRN_N"/>
    <property type="match status" value="1"/>
</dbReference>
<feature type="domain" description="5'-3' exoribonuclease 1 SH3-like" evidence="16">
    <location>
        <begin position="1090"/>
        <end position="1161"/>
    </location>
</feature>
<feature type="compositionally biased region" description="Basic and acidic residues" evidence="13">
    <location>
        <begin position="1393"/>
        <end position="1404"/>
    </location>
</feature>
<evidence type="ECO:0000259" key="15">
    <source>
        <dbReference type="Pfam" id="PF17846"/>
    </source>
</evidence>
<keyword evidence="9" id="KW-0804">Transcription</keyword>
<comment type="subcellular location">
    <subcellularLocation>
        <location evidence="12">Cytoplasm</location>
    </subcellularLocation>
    <subcellularLocation>
        <location evidence="1">Nucleus</location>
    </subcellularLocation>
</comment>
<dbReference type="GO" id="GO:0000956">
    <property type="term" value="P:nuclear-transcribed mRNA catabolic process"/>
    <property type="evidence" value="ECO:0007669"/>
    <property type="project" value="InterPro"/>
</dbReference>
<dbReference type="GO" id="GO:0003723">
    <property type="term" value="F:RNA binding"/>
    <property type="evidence" value="ECO:0007669"/>
    <property type="project" value="UniProtKB-KW"/>
</dbReference>
<dbReference type="EMBL" id="CAKOFQ010008222">
    <property type="protein sequence ID" value="CAH2012826.1"/>
    <property type="molecule type" value="Genomic_DNA"/>
</dbReference>
<feature type="compositionally biased region" description="Low complexity" evidence="13">
    <location>
        <begin position="1257"/>
        <end position="1271"/>
    </location>
</feature>
<name>A0A9P0MHS8_ACAOB</name>
<keyword evidence="7 12" id="KW-0269">Exonuclease</keyword>
<dbReference type="PIRSF" id="PIRSF006743">
    <property type="entry name" value="Exonuclease_Xnr1"/>
    <property type="match status" value="1"/>
</dbReference>
<feature type="region of interest" description="Disordered" evidence="13">
    <location>
        <begin position="1226"/>
        <end position="1271"/>
    </location>
</feature>
<evidence type="ECO:0000259" key="17">
    <source>
        <dbReference type="Pfam" id="PF18332"/>
    </source>
</evidence>
<feature type="domain" description="Xrn1 N-terminal" evidence="14">
    <location>
        <begin position="1"/>
        <end position="227"/>
    </location>
</feature>
<evidence type="ECO:0000259" key="16">
    <source>
        <dbReference type="Pfam" id="PF18129"/>
    </source>
</evidence>
<dbReference type="InterPro" id="IPR041106">
    <property type="entry name" value="XRN1_D2_D3"/>
</dbReference>
<dbReference type="GO" id="GO:0005737">
    <property type="term" value="C:cytoplasm"/>
    <property type="evidence" value="ECO:0007669"/>
    <property type="project" value="UniProtKB-SubCell"/>
</dbReference>
<dbReference type="InterPro" id="IPR040992">
    <property type="entry name" value="XRN1_D1"/>
</dbReference>
<dbReference type="OrthoDB" id="372487at2759"/>
<evidence type="ECO:0000313" key="20">
    <source>
        <dbReference type="Proteomes" id="UP001152888"/>
    </source>
</evidence>
<evidence type="ECO:0000256" key="7">
    <source>
        <dbReference type="ARBA" id="ARBA00022839"/>
    </source>
</evidence>
<dbReference type="PANTHER" id="PTHR12341">
    <property type="entry name" value="5'-&gt;3' EXORIBONUCLEASE"/>
    <property type="match status" value="1"/>
</dbReference>
<dbReference type="InterPro" id="IPR027073">
    <property type="entry name" value="5_3_exoribonuclease"/>
</dbReference>
<keyword evidence="10" id="KW-0539">Nucleus</keyword>
<dbReference type="Pfam" id="PF17846">
    <property type="entry name" value="XRN_M"/>
    <property type="match status" value="1"/>
</dbReference>
<dbReference type="InterPro" id="IPR041412">
    <property type="entry name" value="Xrn1_helical"/>
</dbReference>
<dbReference type="Gene3D" id="2.30.30.750">
    <property type="match status" value="1"/>
</dbReference>
<feature type="region of interest" description="Disordered" evidence="13">
    <location>
        <begin position="1384"/>
        <end position="1410"/>
    </location>
</feature>
<evidence type="ECO:0000256" key="4">
    <source>
        <dbReference type="ARBA" id="ARBA00022664"/>
    </source>
</evidence>
<dbReference type="FunFam" id="3.40.50.12390:FF:000004">
    <property type="entry name" value="5'-3' exoribonuclease 1"/>
    <property type="match status" value="1"/>
</dbReference>
<evidence type="ECO:0000256" key="10">
    <source>
        <dbReference type="ARBA" id="ARBA00023242"/>
    </source>
</evidence>
<evidence type="ECO:0000256" key="9">
    <source>
        <dbReference type="ARBA" id="ARBA00023163"/>
    </source>
</evidence>
<evidence type="ECO:0000256" key="8">
    <source>
        <dbReference type="ARBA" id="ARBA00023015"/>
    </source>
</evidence>
<dbReference type="GO" id="GO:0006353">
    <property type="term" value="P:DNA-templated transcription termination"/>
    <property type="evidence" value="ECO:0007669"/>
    <property type="project" value="UniProtKB-KW"/>
</dbReference>
<dbReference type="GO" id="GO:0006397">
    <property type="term" value="P:mRNA processing"/>
    <property type="evidence" value="ECO:0007669"/>
    <property type="project" value="UniProtKB-KW"/>
</dbReference>
<keyword evidence="12" id="KW-0694">RNA-binding</keyword>
<dbReference type="InterPro" id="IPR047008">
    <property type="entry name" value="XRN1_SH3_sf"/>
</dbReference>
<dbReference type="GO" id="GO:0005634">
    <property type="term" value="C:nucleus"/>
    <property type="evidence" value="ECO:0007669"/>
    <property type="project" value="UniProtKB-SubCell"/>
</dbReference>
<dbReference type="Pfam" id="PF18129">
    <property type="entry name" value="SH3_12"/>
    <property type="match status" value="1"/>
</dbReference>
<keyword evidence="5 12" id="KW-0540">Nuclease</keyword>
<feature type="region of interest" description="Disordered" evidence="13">
    <location>
        <begin position="1287"/>
        <end position="1317"/>
    </location>
</feature>
<evidence type="ECO:0000256" key="12">
    <source>
        <dbReference type="PIRNR" id="PIRNR006743"/>
    </source>
</evidence>
<dbReference type="Gene3D" id="3.40.50.12390">
    <property type="match status" value="2"/>
</dbReference>
<keyword evidence="12" id="KW-0963">Cytoplasm</keyword>
<dbReference type="InterPro" id="IPR041385">
    <property type="entry name" value="SH3_12"/>
</dbReference>
<dbReference type="InterPro" id="IPR004859">
    <property type="entry name" value="Xrn1_N"/>
</dbReference>
<evidence type="ECO:0000259" key="14">
    <source>
        <dbReference type="Pfam" id="PF03159"/>
    </source>
</evidence>
<gene>
    <name evidence="19" type="ORF">ACAOBT_LOCUS33035</name>
</gene>
<dbReference type="PANTHER" id="PTHR12341:SF7">
    <property type="entry name" value="5'-3' EXORIBONUCLEASE 1"/>
    <property type="match status" value="1"/>
</dbReference>
<keyword evidence="3" id="KW-0698">rRNA processing</keyword>
<keyword evidence="8" id="KW-0805">Transcription regulation</keyword>
<feature type="domain" description="5'-3' exoribonuclease 1 D1" evidence="17">
    <location>
        <begin position="653"/>
        <end position="833"/>
    </location>
</feature>
<dbReference type="Pfam" id="PF18334">
    <property type="entry name" value="XRN1_D2_D3"/>
    <property type="match status" value="1"/>
</dbReference>
<keyword evidence="6 12" id="KW-0378">Hydrolase</keyword>
<feature type="domain" description="Xrn1 helical" evidence="15">
    <location>
        <begin position="273"/>
        <end position="611"/>
    </location>
</feature>
<evidence type="ECO:0000256" key="6">
    <source>
        <dbReference type="ARBA" id="ARBA00022801"/>
    </source>
</evidence>
<feature type="region of interest" description="Disordered" evidence="13">
    <location>
        <begin position="96"/>
        <end position="121"/>
    </location>
</feature>
<dbReference type="GO" id="GO:0016075">
    <property type="term" value="P:rRNA catabolic process"/>
    <property type="evidence" value="ECO:0007669"/>
    <property type="project" value="TreeGrafter"/>
</dbReference>
<dbReference type="Gene3D" id="1.25.40.1050">
    <property type="match status" value="1"/>
</dbReference>
<reference evidence="19" key="1">
    <citation type="submission" date="2022-03" db="EMBL/GenBank/DDBJ databases">
        <authorList>
            <person name="Sayadi A."/>
        </authorList>
    </citation>
    <scope>NUCLEOTIDE SEQUENCE</scope>
</reference>
<dbReference type="Gene3D" id="3.30.160.20">
    <property type="match status" value="1"/>
</dbReference>
<dbReference type="InterPro" id="IPR016494">
    <property type="entry name" value="5_3_exoribonuclease_1"/>
</dbReference>
<evidence type="ECO:0000256" key="3">
    <source>
        <dbReference type="ARBA" id="ARBA00022552"/>
    </source>
</evidence>
<dbReference type="InterPro" id="IPR047007">
    <property type="entry name" value="XRN1_D1_sf"/>
</dbReference>
<keyword evidence="2" id="KW-0806">Transcription termination</keyword>
<evidence type="ECO:0000256" key="11">
    <source>
        <dbReference type="ARBA" id="ARBA00038299"/>
    </source>
</evidence>
<dbReference type="EC" id="3.1.13.-" evidence="12"/>
<dbReference type="GO" id="GO:0004534">
    <property type="term" value="F:5'-3' RNA exonuclease activity"/>
    <property type="evidence" value="ECO:0007669"/>
    <property type="project" value="TreeGrafter"/>
</dbReference>
<evidence type="ECO:0000256" key="13">
    <source>
        <dbReference type="SAM" id="MobiDB-lite"/>
    </source>
</evidence>
<accession>A0A9P0MHS8</accession>
<evidence type="ECO:0000313" key="19">
    <source>
        <dbReference type="EMBL" id="CAH2012826.1"/>
    </source>
</evidence>
<evidence type="ECO:0000256" key="2">
    <source>
        <dbReference type="ARBA" id="ARBA00022472"/>
    </source>
</evidence>
<proteinExistence type="inferred from homology"/>
<evidence type="ECO:0000256" key="1">
    <source>
        <dbReference type="ARBA" id="ARBA00004123"/>
    </source>
</evidence>